<protein>
    <recommendedName>
        <fullName evidence="4">Gag-pol polyprotein</fullName>
    </recommendedName>
</protein>
<evidence type="ECO:0000313" key="2">
    <source>
        <dbReference type="EMBL" id="MCH95294.1"/>
    </source>
</evidence>
<proteinExistence type="predicted"/>
<accession>A0A392N9Z6</accession>
<name>A0A392N9Z6_9FABA</name>
<feature type="region of interest" description="Disordered" evidence="1">
    <location>
        <begin position="117"/>
        <end position="147"/>
    </location>
</feature>
<comment type="caution">
    <text evidence="2">The sequence shown here is derived from an EMBL/GenBank/DDBJ whole genome shotgun (WGS) entry which is preliminary data.</text>
</comment>
<dbReference type="EMBL" id="LXQA010029464">
    <property type="protein sequence ID" value="MCH95294.1"/>
    <property type="molecule type" value="Genomic_DNA"/>
</dbReference>
<dbReference type="Proteomes" id="UP000265520">
    <property type="component" value="Unassembled WGS sequence"/>
</dbReference>
<feature type="region of interest" description="Disordered" evidence="1">
    <location>
        <begin position="216"/>
        <end position="250"/>
    </location>
</feature>
<dbReference type="AlphaFoldDB" id="A0A392N9Z6"/>
<feature type="compositionally biased region" description="Basic and acidic residues" evidence="1">
    <location>
        <begin position="234"/>
        <end position="250"/>
    </location>
</feature>
<keyword evidence="3" id="KW-1185">Reference proteome</keyword>
<organism evidence="2 3">
    <name type="scientific">Trifolium medium</name>
    <dbReference type="NCBI Taxonomy" id="97028"/>
    <lineage>
        <taxon>Eukaryota</taxon>
        <taxon>Viridiplantae</taxon>
        <taxon>Streptophyta</taxon>
        <taxon>Embryophyta</taxon>
        <taxon>Tracheophyta</taxon>
        <taxon>Spermatophyta</taxon>
        <taxon>Magnoliopsida</taxon>
        <taxon>eudicotyledons</taxon>
        <taxon>Gunneridae</taxon>
        <taxon>Pentapetalae</taxon>
        <taxon>rosids</taxon>
        <taxon>fabids</taxon>
        <taxon>Fabales</taxon>
        <taxon>Fabaceae</taxon>
        <taxon>Papilionoideae</taxon>
        <taxon>50 kb inversion clade</taxon>
        <taxon>NPAAA clade</taxon>
        <taxon>Hologalegina</taxon>
        <taxon>IRL clade</taxon>
        <taxon>Trifolieae</taxon>
        <taxon>Trifolium</taxon>
    </lineage>
</organism>
<evidence type="ECO:0008006" key="4">
    <source>
        <dbReference type="Google" id="ProtNLM"/>
    </source>
</evidence>
<evidence type="ECO:0000313" key="3">
    <source>
        <dbReference type="Proteomes" id="UP000265520"/>
    </source>
</evidence>
<sequence>MAPGIQTVRETATMETTKMEDEDRTHQIPLAATMEAAEITPTRTNEEWEPTVIQDGPPIEIKGTHDKLKCYIFEKGLGSDTKFKEKLGLEESQDMQDLLSRAQNYINYEEKMLGEKAEKTNIPPKKDERAREERGWRGPRGGYPEYTHLNTSREKILQDCLNTEFADTAIRPPREIRENSRTDKSKFCRYHKSAGHDNEDCIQLKDPIEDLIKLGKLNRYTKEENHRGYKKRKYDPSRRNPRKSESPKRK</sequence>
<reference evidence="2 3" key="1">
    <citation type="journal article" date="2018" name="Front. Plant Sci.">
        <title>Red Clover (Trifolium pratense) and Zigzag Clover (T. medium) - A Picture of Genomic Similarities and Differences.</title>
        <authorList>
            <person name="Dluhosova J."/>
            <person name="Istvanek J."/>
            <person name="Nedelnik J."/>
            <person name="Repkova J."/>
        </authorList>
    </citation>
    <scope>NUCLEOTIDE SEQUENCE [LARGE SCALE GENOMIC DNA]</scope>
    <source>
        <strain evidence="3">cv. 10/8</strain>
        <tissue evidence="2">Leaf</tissue>
    </source>
</reference>
<feature type="compositionally biased region" description="Basic and acidic residues" evidence="1">
    <location>
        <begin position="117"/>
        <end position="136"/>
    </location>
</feature>
<evidence type="ECO:0000256" key="1">
    <source>
        <dbReference type="SAM" id="MobiDB-lite"/>
    </source>
</evidence>